<feature type="transmembrane region" description="Helical" evidence="1">
    <location>
        <begin position="297"/>
        <end position="317"/>
    </location>
</feature>
<proteinExistence type="predicted"/>
<name>A0A174C2B6_9FIRM</name>
<dbReference type="InterPro" id="IPR003675">
    <property type="entry name" value="Rce1/LyrA-like_dom"/>
</dbReference>
<dbReference type="GO" id="GO:0080120">
    <property type="term" value="P:CAAX-box protein maturation"/>
    <property type="evidence" value="ECO:0007669"/>
    <property type="project" value="UniProtKB-ARBA"/>
</dbReference>
<evidence type="ECO:0000256" key="1">
    <source>
        <dbReference type="SAM" id="Phobius"/>
    </source>
</evidence>
<evidence type="ECO:0000259" key="2">
    <source>
        <dbReference type="Pfam" id="PF02517"/>
    </source>
</evidence>
<keyword evidence="1" id="KW-1133">Transmembrane helix</keyword>
<dbReference type="AlphaFoldDB" id="A0A174C2B6"/>
<evidence type="ECO:0000313" key="3">
    <source>
        <dbReference type="EMBL" id="CUO06967.1"/>
    </source>
</evidence>
<feature type="transmembrane region" description="Helical" evidence="1">
    <location>
        <begin position="99"/>
        <end position="125"/>
    </location>
</feature>
<dbReference type="Pfam" id="PF02517">
    <property type="entry name" value="Rce1-like"/>
    <property type="match status" value="1"/>
</dbReference>
<dbReference type="EMBL" id="CYZO01000017">
    <property type="protein sequence ID" value="CUO06967.1"/>
    <property type="molecule type" value="Genomic_DNA"/>
</dbReference>
<keyword evidence="1" id="KW-0812">Transmembrane</keyword>
<feature type="transmembrane region" description="Helical" evidence="1">
    <location>
        <begin position="198"/>
        <end position="214"/>
    </location>
</feature>
<feature type="transmembrane region" description="Helical" evidence="1">
    <location>
        <begin position="60"/>
        <end position="78"/>
    </location>
</feature>
<dbReference type="GO" id="GO:0004175">
    <property type="term" value="F:endopeptidase activity"/>
    <property type="evidence" value="ECO:0007669"/>
    <property type="project" value="UniProtKB-ARBA"/>
</dbReference>
<feature type="transmembrane region" description="Helical" evidence="1">
    <location>
        <begin position="176"/>
        <end position="192"/>
    </location>
</feature>
<dbReference type="PANTHER" id="PTHR36435:SF1">
    <property type="entry name" value="CAAX AMINO TERMINAL PROTEASE FAMILY PROTEIN"/>
    <property type="match status" value="1"/>
</dbReference>
<feature type="transmembrane region" description="Helical" evidence="1">
    <location>
        <begin position="145"/>
        <end position="164"/>
    </location>
</feature>
<sequence length="321" mass="35369">MEWDWHKFRKDTAFATRNLVWYTLIMSVVTEMVSAMVSALTKTGGSSESLISEVTGTAASAGMIAGVLIGVFCLFKIDGTKAEKIDIFQKSKRKMTAGAFSRFCIYMIMAQMVFSLIAAAAELILNQLGLSMDTLTELASVGSDMGIMMMIYAGFVGPVVEELVFRGFLMRRFEKYGKGFAVIVSAVLFGVMHGNPLQIVFGTLVGLILGYIAIEYSIKWSIILHIANNFILGDVIGGLFELLPDHVEEIAFTAFLGIGFVIGFVLLIIRRKEWISWLKENAAPGSYYLNALTTPSAVIFIGYNLFNGLMLLALIFMEPFL</sequence>
<reference evidence="3 4" key="1">
    <citation type="submission" date="2015-09" db="EMBL/GenBank/DDBJ databases">
        <authorList>
            <consortium name="Pathogen Informatics"/>
        </authorList>
    </citation>
    <scope>NUCLEOTIDE SEQUENCE [LARGE SCALE GENOMIC DNA]</scope>
    <source>
        <strain evidence="3 4">2789STDY5834841</strain>
    </source>
</reference>
<accession>A0A174C2B6</accession>
<feature type="domain" description="CAAX prenyl protease 2/Lysostaphin resistance protein A-like" evidence="2">
    <location>
        <begin position="147"/>
        <end position="231"/>
    </location>
</feature>
<keyword evidence="3" id="KW-0378">Hydrolase</keyword>
<evidence type="ECO:0000313" key="4">
    <source>
        <dbReference type="Proteomes" id="UP000095787"/>
    </source>
</evidence>
<dbReference type="RefSeq" id="WP_055159047.1">
    <property type="nucleotide sequence ID" value="NZ_CYZO01000017.1"/>
</dbReference>
<dbReference type="Proteomes" id="UP000095787">
    <property type="component" value="Unassembled WGS sequence"/>
</dbReference>
<dbReference type="InterPro" id="IPR052710">
    <property type="entry name" value="CAAX_protease"/>
</dbReference>
<gene>
    <name evidence="3" type="ORF">ERS852456_01533</name>
</gene>
<keyword evidence="1" id="KW-0472">Membrane</keyword>
<feature type="transmembrane region" description="Helical" evidence="1">
    <location>
        <begin position="250"/>
        <end position="269"/>
    </location>
</feature>
<dbReference type="PANTHER" id="PTHR36435">
    <property type="entry name" value="SLR1288 PROTEIN"/>
    <property type="match status" value="1"/>
</dbReference>
<protein>
    <submittedName>
        <fullName evidence="3">CAAX prenyl protease-related protein</fullName>
    </submittedName>
</protein>
<feature type="transmembrane region" description="Helical" evidence="1">
    <location>
        <begin position="20"/>
        <end position="40"/>
    </location>
</feature>
<dbReference type="GO" id="GO:0006508">
    <property type="term" value="P:proteolysis"/>
    <property type="evidence" value="ECO:0007669"/>
    <property type="project" value="UniProtKB-KW"/>
</dbReference>
<organism evidence="3 4">
    <name type="scientific">[Ruminococcus] torques</name>
    <dbReference type="NCBI Taxonomy" id="33039"/>
    <lineage>
        <taxon>Bacteria</taxon>
        <taxon>Bacillati</taxon>
        <taxon>Bacillota</taxon>
        <taxon>Clostridia</taxon>
        <taxon>Lachnospirales</taxon>
        <taxon>Lachnospiraceae</taxon>
        <taxon>Mediterraneibacter</taxon>
    </lineage>
</organism>
<keyword evidence="3" id="KW-0645">Protease</keyword>
<feature type="transmembrane region" description="Helical" evidence="1">
    <location>
        <begin position="226"/>
        <end position="244"/>
    </location>
</feature>